<dbReference type="InterPro" id="IPR036259">
    <property type="entry name" value="MFS_trans_sf"/>
</dbReference>
<dbReference type="Proteomes" id="UP000015524">
    <property type="component" value="Unassembled WGS sequence"/>
</dbReference>
<dbReference type="Pfam" id="PF07690">
    <property type="entry name" value="MFS_1"/>
    <property type="match status" value="1"/>
</dbReference>
<evidence type="ECO:0000313" key="8">
    <source>
        <dbReference type="EMBL" id="EQA98575.1"/>
    </source>
</evidence>
<feature type="transmembrane region" description="Helical" evidence="6">
    <location>
        <begin position="146"/>
        <end position="169"/>
    </location>
</feature>
<feature type="transmembrane region" description="Helical" evidence="6">
    <location>
        <begin position="237"/>
        <end position="256"/>
    </location>
</feature>
<sequence>MNLRKVTENHDGTSAARQRYIVGILLLMYVFAYMDRTILSLMVDPIKHSLRISDIQFSLVHGVAFGLFYALLGLPMGWIVDRFSKRWVLFWGIFSWSAATVSCGLARSFPALVLSRFGVGAGEATLVPVAYTTIARTLPKHRTAMGIAIFSMGSVTGAALAIGIGGYLIAWLTRIGGVSLPLVGHLEPWQGVFLVVGAPGILVALLAFTLPDAPRDQSHRSAGASEAFLPFVIKNRAYLFFSVGGLSLTTVIANGMNAWMPALLMRRYGLPVSEVGLVMSIVILNGIFGFAASGYFADRLFKAGHKDGHLLPVLICTPFIILLSIVGFYFSTDVRLTLICAALLLPLLSIGNAIAAHVQLSTPPALRGRLAALTVAAQHFTGLTLGPLLVAAVTDHVFRNPIDVGRSMAVVATGVGLLSGVFYLAARKYARAAIQRMERDEIGHGS</sequence>
<evidence type="ECO:0000256" key="2">
    <source>
        <dbReference type="ARBA" id="ARBA00022448"/>
    </source>
</evidence>
<evidence type="ECO:0000256" key="6">
    <source>
        <dbReference type="SAM" id="Phobius"/>
    </source>
</evidence>
<dbReference type="InterPro" id="IPR020846">
    <property type="entry name" value="MFS_dom"/>
</dbReference>
<evidence type="ECO:0000313" key="9">
    <source>
        <dbReference type="Proteomes" id="UP000015524"/>
    </source>
</evidence>
<feature type="transmembrane region" description="Helical" evidence="6">
    <location>
        <begin position="189"/>
        <end position="210"/>
    </location>
</feature>
<keyword evidence="3 6" id="KW-0812">Transmembrane</keyword>
<dbReference type="RefSeq" id="WP_021246177.1">
    <property type="nucleotide sequence ID" value="NZ_ATIB01000081.1"/>
</dbReference>
<dbReference type="AlphaFoldDB" id="T0G4G7"/>
<feature type="transmembrane region" description="Helical" evidence="6">
    <location>
        <begin position="309"/>
        <end position="330"/>
    </location>
</feature>
<protein>
    <recommendedName>
        <fullName evidence="7">Major facilitator superfamily (MFS) profile domain-containing protein</fullName>
    </recommendedName>
</protein>
<dbReference type="Gene3D" id="1.20.1250.20">
    <property type="entry name" value="MFS general substrate transporter like domains"/>
    <property type="match status" value="2"/>
</dbReference>
<dbReference type="GO" id="GO:0016020">
    <property type="term" value="C:membrane"/>
    <property type="evidence" value="ECO:0007669"/>
    <property type="project" value="UniProtKB-SubCell"/>
</dbReference>
<name>T0G4G7_9SPHN</name>
<feature type="transmembrane region" description="Helical" evidence="6">
    <location>
        <begin position="20"/>
        <end position="39"/>
    </location>
</feature>
<dbReference type="GO" id="GO:0022857">
    <property type="term" value="F:transmembrane transporter activity"/>
    <property type="evidence" value="ECO:0007669"/>
    <property type="project" value="InterPro"/>
</dbReference>
<dbReference type="PROSITE" id="PS50850">
    <property type="entry name" value="MFS"/>
    <property type="match status" value="1"/>
</dbReference>
<evidence type="ECO:0000256" key="5">
    <source>
        <dbReference type="ARBA" id="ARBA00023136"/>
    </source>
</evidence>
<gene>
    <name evidence="8" type="ORF">L485_17985</name>
</gene>
<accession>T0G4G7</accession>
<feature type="transmembrane region" description="Helical" evidence="6">
    <location>
        <begin position="276"/>
        <end position="297"/>
    </location>
</feature>
<evidence type="ECO:0000256" key="1">
    <source>
        <dbReference type="ARBA" id="ARBA00004141"/>
    </source>
</evidence>
<feature type="transmembrane region" description="Helical" evidence="6">
    <location>
        <begin position="370"/>
        <end position="392"/>
    </location>
</feature>
<comment type="caution">
    <text evidence="8">The sequence shown here is derived from an EMBL/GenBank/DDBJ whole genome shotgun (WGS) entry which is preliminary data.</text>
</comment>
<dbReference type="PATRIC" id="fig|1114964.3.peg.3532"/>
<keyword evidence="4 6" id="KW-1133">Transmembrane helix</keyword>
<feature type="transmembrane region" description="Helical" evidence="6">
    <location>
        <begin position="113"/>
        <end position="134"/>
    </location>
</feature>
<keyword evidence="5 6" id="KW-0472">Membrane</keyword>
<organism evidence="8 9">
    <name type="scientific">Sphingobium baderi LL03</name>
    <dbReference type="NCBI Taxonomy" id="1114964"/>
    <lineage>
        <taxon>Bacteria</taxon>
        <taxon>Pseudomonadati</taxon>
        <taxon>Pseudomonadota</taxon>
        <taxon>Alphaproteobacteria</taxon>
        <taxon>Sphingomonadales</taxon>
        <taxon>Sphingomonadaceae</taxon>
        <taxon>Sphingobium</taxon>
    </lineage>
</organism>
<dbReference type="PANTHER" id="PTHR23505:SF79">
    <property type="entry name" value="PROTEIN SPINSTER"/>
    <property type="match status" value="1"/>
</dbReference>
<dbReference type="EMBL" id="ATIB01000081">
    <property type="protein sequence ID" value="EQA98575.1"/>
    <property type="molecule type" value="Genomic_DNA"/>
</dbReference>
<dbReference type="OrthoDB" id="7187764at2"/>
<feature type="transmembrane region" description="Helical" evidence="6">
    <location>
        <begin position="404"/>
        <end position="426"/>
    </location>
</feature>
<dbReference type="PANTHER" id="PTHR23505">
    <property type="entry name" value="SPINSTER"/>
    <property type="match status" value="1"/>
</dbReference>
<feature type="transmembrane region" description="Helical" evidence="6">
    <location>
        <begin position="87"/>
        <end position="107"/>
    </location>
</feature>
<comment type="subcellular location">
    <subcellularLocation>
        <location evidence="1">Membrane</location>
        <topology evidence="1">Multi-pass membrane protein</topology>
    </subcellularLocation>
</comment>
<keyword evidence="9" id="KW-1185">Reference proteome</keyword>
<dbReference type="InterPro" id="IPR011701">
    <property type="entry name" value="MFS"/>
</dbReference>
<reference evidence="8 9" key="1">
    <citation type="journal article" date="2013" name="Genome Announc.">
        <title>Draft Genome Sequence of a Hexachlorocyclohexane-Degrading Bacterium, Sphingobium baderi Strain LL03T.</title>
        <authorList>
            <person name="Kaur J."/>
            <person name="Verma H."/>
            <person name="Tripathi C."/>
            <person name="Khurana J.P."/>
            <person name="Lal R."/>
        </authorList>
    </citation>
    <scope>NUCLEOTIDE SEQUENCE [LARGE SCALE GENOMIC DNA]</scope>
    <source>
        <strain evidence="8 9">LL03</strain>
    </source>
</reference>
<evidence type="ECO:0000256" key="4">
    <source>
        <dbReference type="ARBA" id="ARBA00022989"/>
    </source>
</evidence>
<dbReference type="SUPFAM" id="SSF103473">
    <property type="entry name" value="MFS general substrate transporter"/>
    <property type="match status" value="1"/>
</dbReference>
<dbReference type="InterPro" id="IPR044770">
    <property type="entry name" value="MFS_spinster-like"/>
</dbReference>
<dbReference type="eggNOG" id="COG2814">
    <property type="taxonomic scope" value="Bacteria"/>
</dbReference>
<proteinExistence type="predicted"/>
<feature type="transmembrane region" description="Helical" evidence="6">
    <location>
        <begin position="59"/>
        <end position="80"/>
    </location>
</feature>
<evidence type="ECO:0000259" key="7">
    <source>
        <dbReference type="PROSITE" id="PS50850"/>
    </source>
</evidence>
<feature type="domain" description="Major facilitator superfamily (MFS) profile" evidence="7">
    <location>
        <begin position="21"/>
        <end position="431"/>
    </location>
</feature>
<feature type="transmembrane region" description="Helical" evidence="6">
    <location>
        <begin position="336"/>
        <end position="358"/>
    </location>
</feature>
<keyword evidence="2" id="KW-0813">Transport</keyword>
<evidence type="ECO:0000256" key="3">
    <source>
        <dbReference type="ARBA" id="ARBA00022692"/>
    </source>
</evidence>